<dbReference type="Proteomes" id="UP001054252">
    <property type="component" value="Unassembled WGS sequence"/>
</dbReference>
<reference evidence="1 2" key="1">
    <citation type="journal article" date="2021" name="Commun. Biol.">
        <title>The genome of Shorea leprosula (Dipterocarpaceae) highlights the ecological relevance of drought in aseasonal tropical rainforests.</title>
        <authorList>
            <person name="Ng K.K.S."/>
            <person name="Kobayashi M.J."/>
            <person name="Fawcett J.A."/>
            <person name="Hatakeyama M."/>
            <person name="Paape T."/>
            <person name="Ng C.H."/>
            <person name="Ang C.C."/>
            <person name="Tnah L.H."/>
            <person name="Lee C.T."/>
            <person name="Nishiyama T."/>
            <person name="Sese J."/>
            <person name="O'Brien M.J."/>
            <person name="Copetti D."/>
            <person name="Mohd Noor M.I."/>
            <person name="Ong R.C."/>
            <person name="Putra M."/>
            <person name="Sireger I.Z."/>
            <person name="Indrioko S."/>
            <person name="Kosugi Y."/>
            <person name="Izuno A."/>
            <person name="Isagi Y."/>
            <person name="Lee S.L."/>
            <person name="Shimizu K.K."/>
        </authorList>
    </citation>
    <scope>NUCLEOTIDE SEQUENCE [LARGE SCALE GENOMIC DNA]</scope>
    <source>
        <strain evidence="1">214</strain>
    </source>
</reference>
<evidence type="ECO:0000313" key="1">
    <source>
        <dbReference type="EMBL" id="GKV33851.1"/>
    </source>
</evidence>
<accession>A0AAV5LA96</accession>
<name>A0AAV5LA96_9ROSI</name>
<evidence type="ECO:0000313" key="2">
    <source>
        <dbReference type="Proteomes" id="UP001054252"/>
    </source>
</evidence>
<gene>
    <name evidence="1" type="ORF">SLEP1_g42301</name>
</gene>
<dbReference type="AlphaFoldDB" id="A0AAV5LA96"/>
<proteinExistence type="predicted"/>
<dbReference type="EMBL" id="BPVZ01000102">
    <property type="protein sequence ID" value="GKV33851.1"/>
    <property type="molecule type" value="Genomic_DNA"/>
</dbReference>
<sequence>MEAQAHHYSLARSGFLTLMDNPNWGAYSLMHKCPSIFEKIEKEEDETKIGWGF</sequence>
<protein>
    <submittedName>
        <fullName evidence="1">Uncharacterized protein</fullName>
    </submittedName>
</protein>
<comment type="caution">
    <text evidence="1">The sequence shown here is derived from an EMBL/GenBank/DDBJ whole genome shotgun (WGS) entry which is preliminary data.</text>
</comment>
<organism evidence="1 2">
    <name type="scientific">Rubroshorea leprosula</name>
    <dbReference type="NCBI Taxonomy" id="152421"/>
    <lineage>
        <taxon>Eukaryota</taxon>
        <taxon>Viridiplantae</taxon>
        <taxon>Streptophyta</taxon>
        <taxon>Embryophyta</taxon>
        <taxon>Tracheophyta</taxon>
        <taxon>Spermatophyta</taxon>
        <taxon>Magnoliopsida</taxon>
        <taxon>eudicotyledons</taxon>
        <taxon>Gunneridae</taxon>
        <taxon>Pentapetalae</taxon>
        <taxon>rosids</taxon>
        <taxon>malvids</taxon>
        <taxon>Malvales</taxon>
        <taxon>Dipterocarpaceae</taxon>
        <taxon>Rubroshorea</taxon>
    </lineage>
</organism>
<keyword evidence="2" id="KW-1185">Reference proteome</keyword>